<feature type="transmembrane region" description="Helical" evidence="1">
    <location>
        <begin position="153"/>
        <end position="177"/>
    </location>
</feature>
<keyword evidence="1" id="KW-0812">Transmembrane</keyword>
<proteinExistence type="predicted"/>
<dbReference type="HOGENOM" id="CLU_058974_0_0_11"/>
<dbReference type="AlphaFoldDB" id="D0L2M4"/>
<feature type="transmembrane region" description="Helical" evidence="1">
    <location>
        <begin position="129"/>
        <end position="147"/>
    </location>
</feature>
<dbReference type="OrthoDB" id="4465106at2"/>
<dbReference type="eggNOG" id="COG3850">
    <property type="taxonomic scope" value="Bacteria"/>
</dbReference>
<dbReference type="EMBL" id="CP001802">
    <property type="protein sequence ID" value="ACY22927.1"/>
    <property type="molecule type" value="Genomic_DNA"/>
</dbReference>
<keyword evidence="3" id="KW-1185">Reference proteome</keyword>
<feature type="transmembrane region" description="Helical" evidence="1">
    <location>
        <begin position="48"/>
        <end position="68"/>
    </location>
</feature>
<dbReference type="Proteomes" id="UP000001219">
    <property type="component" value="Chromosome"/>
</dbReference>
<reference evidence="2 3" key="2">
    <citation type="journal article" date="2010" name="Stand. Genomic Sci.">
        <title>Complete genome sequence of Gordonia bronchialis type strain (3410).</title>
        <authorList>
            <person name="Ivanova N."/>
            <person name="Sikorski J."/>
            <person name="Jando M."/>
            <person name="Lapidus A."/>
            <person name="Nolan M."/>
            <person name="Lucas S."/>
            <person name="Del Rio T.G."/>
            <person name="Tice H."/>
            <person name="Copeland A."/>
            <person name="Cheng J.F."/>
            <person name="Chen F."/>
            <person name="Bruce D."/>
            <person name="Goodwin L."/>
            <person name="Pitluck S."/>
            <person name="Mavromatis K."/>
            <person name="Ovchinnikova G."/>
            <person name="Pati A."/>
            <person name="Chen A."/>
            <person name="Palaniappan K."/>
            <person name="Land M."/>
            <person name="Hauser L."/>
            <person name="Chang Y.J."/>
            <person name="Jeffries C.D."/>
            <person name="Chain P."/>
            <person name="Saunders E."/>
            <person name="Han C."/>
            <person name="Detter J.C."/>
            <person name="Brettin T."/>
            <person name="Rohde M."/>
            <person name="Goker M."/>
            <person name="Bristow J."/>
            <person name="Eisen J.A."/>
            <person name="Markowitz V."/>
            <person name="Hugenholtz P."/>
            <person name="Klenk H.P."/>
            <person name="Kyrpides N.C."/>
        </authorList>
    </citation>
    <scope>NUCLEOTIDE SEQUENCE [LARGE SCALE GENOMIC DNA]</scope>
    <source>
        <strain evidence="3">ATCC 25592 / DSM 43247 / BCRC 13721 / JCM 3198 / KCTC 3076 / NBRC 16047 / NCTC 10667</strain>
    </source>
</reference>
<name>D0L2M4_GORB4</name>
<feature type="transmembrane region" description="Helical" evidence="1">
    <location>
        <begin position="104"/>
        <end position="122"/>
    </location>
</feature>
<protein>
    <submittedName>
        <fullName evidence="2">Uncharacterized protein</fullName>
    </submittedName>
</protein>
<feature type="transmembrane region" description="Helical" evidence="1">
    <location>
        <begin position="21"/>
        <end position="42"/>
    </location>
</feature>
<evidence type="ECO:0000313" key="2">
    <source>
        <dbReference type="EMBL" id="ACY22927.1"/>
    </source>
</evidence>
<evidence type="ECO:0000256" key="1">
    <source>
        <dbReference type="SAM" id="Phobius"/>
    </source>
</evidence>
<dbReference type="KEGG" id="gbr:Gbro_3746"/>
<dbReference type="STRING" id="526226.Gbro_3746"/>
<dbReference type="RefSeq" id="WP_012835434.1">
    <property type="nucleotide sequence ID" value="NC_013441.1"/>
</dbReference>
<evidence type="ECO:0000313" key="3">
    <source>
        <dbReference type="Proteomes" id="UP000001219"/>
    </source>
</evidence>
<accession>D0L2M4</accession>
<reference evidence="3" key="1">
    <citation type="submission" date="2009-10" db="EMBL/GenBank/DDBJ databases">
        <title>The complete chromosome of Gordonia bronchialis DSM 43247.</title>
        <authorList>
            <consortium name="US DOE Joint Genome Institute (JGI-PGF)"/>
            <person name="Lucas S."/>
            <person name="Copeland A."/>
            <person name="Lapidus A."/>
            <person name="Glavina del Rio T."/>
            <person name="Dalin E."/>
            <person name="Tice H."/>
            <person name="Bruce D."/>
            <person name="Goodwin L."/>
            <person name="Pitluck S."/>
            <person name="Kyrpides N."/>
            <person name="Mavromatis K."/>
            <person name="Ivanova N."/>
            <person name="Ovchinnikova G."/>
            <person name="Saunders E."/>
            <person name="Brettin T."/>
            <person name="Detter J.C."/>
            <person name="Han C."/>
            <person name="Larimer F."/>
            <person name="Land M."/>
            <person name="Hauser L."/>
            <person name="Markowitz V."/>
            <person name="Cheng J.-F."/>
            <person name="Hugenholtz P."/>
            <person name="Woyke T."/>
            <person name="Wu D."/>
            <person name="Jando M."/>
            <person name="Schneider S."/>
            <person name="Goeker M."/>
            <person name="Klenk H.-P."/>
            <person name="Eisen J.A."/>
        </authorList>
    </citation>
    <scope>NUCLEOTIDE SEQUENCE [LARGE SCALE GENOMIC DNA]</scope>
    <source>
        <strain evidence="3">ATCC 25592 / DSM 43247 / BCRC 13721 / JCM 3198 / KCTC 3076 / NBRC 16047 / NCTC 10667</strain>
    </source>
</reference>
<gene>
    <name evidence="2" type="ordered locus">Gbro_3746</name>
</gene>
<organism evidence="2 3">
    <name type="scientific">Gordonia bronchialis (strain ATCC 25592 / DSM 43247 / BCRC 13721 / JCM 3198 / KCTC 3076 / NBRC 16047 / NCTC 10667)</name>
    <name type="common">Rhodococcus bronchialis</name>
    <dbReference type="NCBI Taxonomy" id="526226"/>
    <lineage>
        <taxon>Bacteria</taxon>
        <taxon>Bacillati</taxon>
        <taxon>Actinomycetota</taxon>
        <taxon>Actinomycetes</taxon>
        <taxon>Mycobacteriales</taxon>
        <taxon>Gordoniaceae</taxon>
        <taxon>Gordonia</taxon>
    </lineage>
</organism>
<feature type="transmembrane region" description="Helical" evidence="1">
    <location>
        <begin position="80"/>
        <end position="98"/>
    </location>
</feature>
<keyword evidence="1" id="KW-1133">Transmembrane helix</keyword>
<sequence length="350" mass="36864">MIDSPAPAAGITDTFGIRSRPLVATMLVFAVVYVVVTVYSGATITSPVGWLGLAAAFGVFVCVGLVIIGVVDDPLPLRHTIFVAAGSVVAFALAVTSLPSPPDHVMQTGPPLGASVIMLAFLAVRGRPLAAWLASGAISVISTLWAAHAGMGAAWGFAITVSGYAIMIMGSLFSVMLRPMTREIYALRSANADRVAREAAVAATTDFREQQLMEFERRARPTLTAIIERREFSDSEVRDARLLEAQLRDGIRAPGLDDPVVRAAAWQARRRGVTVVLLDDGALVAATDGSTIGDRLNEVVVSALAQATAGRVTARVLPPGRDLLATITIDAADHAERIEVGLDGEVRTES</sequence>
<keyword evidence="1" id="KW-0472">Membrane</keyword>